<comment type="caution">
    <text evidence="3">The sequence shown here is derived from an EMBL/GenBank/DDBJ whole genome shotgun (WGS) entry which is preliminary data.</text>
</comment>
<keyword evidence="1" id="KW-0067">ATP-binding</keyword>
<dbReference type="PANTHER" id="PTHR11093">
    <property type="entry name" value="RUVB-RELATED REPTIN AND PONTIN"/>
    <property type="match status" value="1"/>
</dbReference>
<dbReference type="EC" id="3.6.4.12" evidence="1"/>
<dbReference type="Gramene" id="OE9A005193T1">
    <property type="protein sequence ID" value="OE9A005193C1"/>
    <property type="gene ID" value="OE9A005193"/>
</dbReference>
<gene>
    <name evidence="3" type="ORF">OLEA9_A005193</name>
</gene>
<evidence type="ECO:0000256" key="1">
    <source>
        <dbReference type="RuleBase" id="RU363048"/>
    </source>
</evidence>
<protein>
    <recommendedName>
        <fullName evidence="1">RuvB-like helicase</fullName>
        <ecNumber evidence="1">3.6.4.12</ecNumber>
    </recommendedName>
</protein>
<evidence type="ECO:0000313" key="3">
    <source>
        <dbReference type="EMBL" id="CAA2998187.1"/>
    </source>
</evidence>
<dbReference type="AlphaFoldDB" id="A0A8S0T0K4"/>
<dbReference type="GO" id="GO:0005524">
    <property type="term" value="F:ATP binding"/>
    <property type="evidence" value="ECO:0007669"/>
    <property type="project" value="UniProtKB-KW"/>
</dbReference>
<name>A0A8S0T0K4_OLEEU</name>
<dbReference type="GO" id="GO:0016787">
    <property type="term" value="F:hydrolase activity"/>
    <property type="evidence" value="ECO:0007669"/>
    <property type="project" value="UniProtKB-KW"/>
</dbReference>
<dbReference type="InterPro" id="IPR027238">
    <property type="entry name" value="RuvB-like"/>
</dbReference>
<proteinExistence type="inferred from homology"/>
<keyword evidence="1" id="KW-0547">Nucleotide-binding</keyword>
<keyword evidence="1" id="KW-0378">Hydrolase</keyword>
<comment type="catalytic activity">
    <reaction evidence="1">
        <text>ATP + H2O = ADP + phosphate + H(+)</text>
        <dbReference type="Rhea" id="RHEA:13065"/>
        <dbReference type="ChEBI" id="CHEBI:15377"/>
        <dbReference type="ChEBI" id="CHEBI:15378"/>
        <dbReference type="ChEBI" id="CHEBI:30616"/>
        <dbReference type="ChEBI" id="CHEBI:43474"/>
        <dbReference type="ChEBI" id="CHEBI:456216"/>
        <dbReference type="EC" id="3.6.4.12"/>
    </reaction>
</comment>
<reference evidence="3 4" key="1">
    <citation type="submission" date="2019-12" db="EMBL/GenBank/DDBJ databases">
        <authorList>
            <person name="Alioto T."/>
            <person name="Alioto T."/>
            <person name="Gomez Garrido J."/>
        </authorList>
    </citation>
    <scope>NUCLEOTIDE SEQUENCE [LARGE SCALE GENOMIC DNA]</scope>
</reference>
<dbReference type="Gene3D" id="3.40.50.300">
    <property type="entry name" value="P-loop containing nucleotide triphosphate hydrolases"/>
    <property type="match status" value="1"/>
</dbReference>
<dbReference type="EMBL" id="CACTIH010005583">
    <property type="protein sequence ID" value="CAA2998187.1"/>
    <property type="molecule type" value="Genomic_DNA"/>
</dbReference>
<keyword evidence="1" id="KW-0804">Transcription</keyword>
<dbReference type="OrthoDB" id="10060499at2759"/>
<keyword evidence="1" id="KW-0805">Transcription regulation</keyword>
<evidence type="ECO:0000259" key="2">
    <source>
        <dbReference type="Pfam" id="PF06068"/>
    </source>
</evidence>
<evidence type="ECO:0000313" key="4">
    <source>
        <dbReference type="Proteomes" id="UP000594638"/>
    </source>
</evidence>
<feature type="domain" description="TIP49 P-loop" evidence="2">
    <location>
        <begin position="60"/>
        <end position="94"/>
    </location>
</feature>
<comment type="similarity">
    <text evidence="1">Belongs to the RuvB family.</text>
</comment>
<keyword evidence="1" id="KW-0539">Nucleus</keyword>
<dbReference type="Pfam" id="PF06068">
    <property type="entry name" value="TIP49"/>
    <property type="match status" value="2"/>
</dbReference>
<keyword evidence="1" id="KW-0347">Helicase</keyword>
<keyword evidence="4" id="KW-1185">Reference proteome</keyword>
<sequence length="116" mass="13191">MVGSEVHSSEVKKTKVLMENLRRAIGSSVKENKEVYEGESVMLYTLKQIVEQFKGWEGLRSDTSATEFDLEVEEYVPLPKGEVYKKKEIVQVVNRYIDGVAELVSGILFIDEVFLS</sequence>
<dbReference type="InterPro" id="IPR010339">
    <property type="entry name" value="TIP49_P-loop"/>
</dbReference>
<feature type="domain" description="TIP49 P-loop" evidence="2">
    <location>
        <begin position="1"/>
        <end position="45"/>
    </location>
</feature>
<organism evidence="3 4">
    <name type="scientific">Olea europaea subsp. europaea</name>
    <dbReference type="NCBI Taxonomy" id="158383"/>
    <lineage>
        <taxon>Eukaryota</taxon>
        <taxon>Viridiplantae</taxon>
        <taxon>Streptophyta</taxon>
        <taxon>Embryophyta</taxon>
        <taxon>Tracheophyta</taxon>
        <taxon>Spermatophyta</taxon>
        <taxon>Magnoliopsida</taxon>
        <taxon>eudicotyledons</taxon>
        <taxon>Gunneridae</taxon>
        <taxon>Pentapetalae</taxon>
        <taxon>asterids</taxon>
        <taxon>lamiids</taxon>
        <taxon>Lamiales</taxon>
        <taxon>Oleaceae</taxon>
        <taxon>Oleeae</taxon>
        <taxon>Olea</taxon>
    </lineage>
</organism>
<dbReference type="GO" id="GO:0003678">
    <property type="term" value="F:DNA helicase activity"/>
    <property type="evidence" value="ECO:0007669"/>
    <property type="project" value="UniProtKB-EC"/>
</dbReference>
<dbReference type="InterPro" id="IPR027417">
    <property type="entry name" value="P-loop_NTPase"/>
</dbReference>
<dbReference type="Proteomes" id="UP000594638">
    <property type="component" value="Unassembled WGS sequence"/>
</dbReference>
<accession>A0A8S0T0K4</accession>